<sequence length="176" mass="20071">MDSSSESEYEFVDAQDEVNANIPEPENTNEPKTNDLKQVLTIARERTFLKAKRKPRPPPEGGYPEPLNPFKSKNPPPSPCRICSGPHWDNEHPGKEKPSQKNDKFKKREVKFIASESGDKEADELYVDAYKVSHEFDEAIQYLSGFDEAAPSLFESSDERKSDECYDEPQINSENM</sequence>
<keyword evidence="3" id="KW-1185">Reference proteome</keyword>
<feature type="compositionally biased region" description="Acidic residues" evidence="1">
    <location>
        <begin position="1"/>
        <end position="16"/>
    </location>
</feature>
<organism evidence="2 3">
    <name type="scientific">Fistulina hepatica ATCC 64428</name>
    <dbReference type="NCBI Taxonomy" id="1128425"/>
    <lineage>
        <taxon>Eukaryota</taxon>
        <taxon>Fungi</taxon>
        <taxon>Dikarya</taxon>
        <taxon>Basidiomycota</taxon>
        <taxon>Agaricomycotina</taxon>
        <taxon>Agaricomycetes</taxon>
        <taxon>Agaricomycetidae</taxon>
        <taxon>Agaricales</taxon>
        <taxon>Fistulinaceae</taxon>
        <taxon>Fistulina</taxon>
    </lineage>
</organism>
<feature type="region of interest" description="Disordered" evidence="1">
    <location>
        <begin position="154"/>
        <end position="176"/>
    </location>
</feature>
<dbReference type="Proteomes" id="UP000054144">
    <property type="component" value="Unassembled WGS sequence"/>
</dbReference>
<feature type="compositionally biased region" description="Basic and acidic residues" evidence="1">
    <location>
        <begin position="88"/>
        <end position="103"/>
    </location>
</feature>
<gene>
    <name evidence="2" type="ORF">FISHEDRAFT_74661</name>
</gene>
<evidence type="ECO:0000256" key="1">
    <source>
        <dbReference type="SAM" id="MobiDB-lite"/>
    </source>
</evidence>
<protein>
    <submittedName>
        <fullName evidence="2">Uncharacterized protein</fullName>
    </submittedName>
</protein>
<dbReference type="AlphaFoldDB" id="A0A0D7ABP6"/>
<dbReference type="EMBL" id="KN881942">
    <property type="protein sequence ID" value="KIY47356.1"/>
    <property type="molecule type" value="Genomic_DNA"/>
</dbReference>
<feature type="region of interest" description="Disordered" evidence="1">
    <location>
        <begin position="1"/>
        <end position="108"/>
    </location>
</feature>
<evidence type="ECO:0000313" key="3">
    <source>
        <dbReference type="Proteomes" id="UP000054144"/>
    </source>
</evidence>
<accession>A0A0D7ABP6</accession>
<evidence type="ECO:0000313" key="2">
    <source>
        <dbReference type="EMBL" id="KIY47356.1"/>
    </source>
</evidence>
<proteinExistence type="predicted"/>
<reference evidence="2 3" key="1">
    <citation type="journal article" date="2015" name="Fungal Genet. Biol.">
        <title>Evolution of novel wood decay mechanisms in Agaricales revealed by the genome sequences of Fistulina hepatica and Cylindrobasidium torrendii.</title>
        <authorList>
            <person name="Floudas D."/>
            <person name="Held B.W."/>
            <person name="Riley R."/>
            <person name="Nagy L.G."/>
            <person name="Koehler G."/>
            <person name="Ransdell A.S."/>
            <person name="Younus H."/>
            <person name="Chow J."/>
            <person name="Chiniquy J."/>
            <person name="Lipzen A."/>
            <person name="Tritt A."/>
            <person name="Sun H."/>
            <person name="Haridas S."/>
            <person name="LaButti K."/>
            <person name="Ohm R.A."/>
            <person name="Kues U."/>
            <person name="Blanchette R.A."/>
            <person name="Grigoriev I.V."/>
            <person name="Minto R.E."/>
            <person name="Hibbett D.S."/>
        </authorList>
    </citation>
    <scope>NUCLEOTIDE SEQUENCE [LARGE SCALE GENOMIC DNA]</scope>
    <source>
        <strain evidence="2 3">ATCC 64428</strain>
    </source>
</reference>
<feature type="compositionally biased region" description="Low complexity" evidence="1">
    <location>
        <begin position="62"/>
        <end position="73"/>
    </location>
</feature>
<name>A0A0D7ABP6_9AGAR</name>